<feature type="compositionally biased region" description="Basic and acidic residues" evidence="1">
    <location>
        <begin position="29"/>
        <end position="43"/>
    </location>
</feature>
<keyword evidence="3" id="KW-1185">Reference proteome</keyword>
<proteinExistence type="predicted"/>
<feature type="compositionally biased region" description="Acidic residues" evidence="1">
    <location>
        <begin position="164"/>
        <end position="174"/>
    </location>
</feature>
<comment type="caution">
    <text evidence="2">The sequence shown here is derived from an EMBL/GenBank/DDBJ whole genome shotgun (WGS) entry which is preliminary data.</text>
</comment>
<dbReference type="EMBL" id="CAAALY010048053">
    <property type="protein sequence ID" value="VEL20800.1"/>
    <property type="molecule type" value="Genomic_DNA"/>
</dbReference>
<dbReference type="Proteomes" id="UP000784294">
    <property type="component" value="Unassembled WGS sequence"/>
</dbReference>
<protein>
    <submittedName>
        <fullName evidence="2">Uncharacterized protein</fullName>
    </submittedName>
</protein>
<gene>
    <name evidence="2" type="ORF">PXEA_LOCUS14240</name>
</gene>
<evidence type="ECO:0000313" key="3">
    <source>
        <dbReference type="Proteomes" id="UP000784294"/>
    </source>
</evidence>
<sequence length="326" mass="35810">MATGFKSSSRRPGQRGRLPGQKNRPKGGKGADPDYDPAKDEGWRVGIPCSQTALRRQRRQAAAAAAAASTEGGQRRRTGGSEAYSSGYSASSGGSSAGEASDPELEEMERNRYANGPGDMDQDSEMASEATAAFSTAELTTATVAAAGGRVKGAVRRLAKDSGDQVDDEDELGEVDSQQANASGEKVRDELEVDQEITETWMPEESLSLWEIRTFIDSYFPLGTYPPAPGISLTNGESQSDSNFSKIDLWHRQPRLPSPPRVNLGRLLAAEEQRYWQRIAEKQLTTIRSGLWQSINIIFCTMFIFIKNLHSKTLLISYISRFRDYR</sequence>
<dbReference type="AlphaFoldDB" id="A0A448WUT0"/>
<evidence type="ECO:0000313" key="2">
    <source>
        <dbReference type="EMBL" id="VEL20800.1"/>
    </source>
</evidence>
<evidence type="ECO:0000256" key="1">
    <source>
        <dbReference type="SAM" id="MobiDB-lite"/>
    </source>
</evidence>
<feature type="region of interest" description="Disordered" evidence="1">
    <location>
        <begin position="160"/>
        <end position="190"/>
    </location>
</feature>
<reference evidence="2" key="1">
    <citation type="submission" date="2018-11" db="EMBL/GenBank/DDBJ databases">
        <authorList>
            <consortium name="Pathogen Informatics"/>
        </authorList>
    </citation>
    <scope>NUCLEOTIDE SEQUENCE</scope>
</reference>
<feature type="region of interest" description="Disordered" evidence="1">
    <location>
        <begin position="1"/>
        <end position="130"/>
    </location>
</feature>
<organism evidence="2 3">
    <name type="scientific">Protopolystoma xenopodis</name>
    <dbReference type="NCBI Taxonomy" id="117903"/>
    <lineage>
        <taxon>Eukaryota</taxon>
        <taxon>Metazoa</taxon>
        <taxon>Spiralia</taxon>
        <taxon>Lophotrochozoa</taxon>
        <taxon>Platyhelminthes</taxon>
        <taxon>Monogenea</taxon>
        <taxon>Polyopisthocotylea</taxon>
        <taxon>Polystomatidea</taxon>
        <taxon>Polystomatidae</taxon>
        <taxon>Protopolystoma</taxon>
    </lineage>
</organism>
<name>A0A448WUT0_9PLAT</name>
<feature type="compositionally biased region" description="Low complexity" evidence="1">
    <location>
        <begin position="80"/>
        <end position="100"/>
    </location>
</feature>
<accession>A0A448WUT0</accession>